<dbReference type="GeneID" id="20815613"/>
<feature type="region of interest" description="Disordered" evidence="1">
    <location>
        <begin position="54"/>
        <end position="85"/>
    </location>
</feature>
<reference evidence="2" key="1">
    <citation type="submission" date="2013-12" db="EMBL/GenBank/DDBJ databases">
        <title>The Genome Sequence of Aphanomyces astaci APO3.</title>
        <authorList>
            <consortium name="The Broad Institute Genomics Platform"/>
            <person name="Russ C."/>
            <person name="Tyler B."/>
            <person name="van West P."/>
            <person name="Dieguez-Uribeondo J."/>
            <person name="Young S.K."/>
            <person name="Zeng Q."/>
            <person name="Gargeya S."/>
            <person name="Fitzgerald M."/>
            <person name="Abouelleil A."/>
            <person name="Alvarado L."/>
            <person name="Chapman S.B."/>
            <person name="Gainer-Dewar J."/>
            <person name="Goldberg J."/>
            <person name="Griggs A."/>
            <person name="Gujja S."/>
            <person name="Hansen M."/>
            <person name="Howarth C."/>
            <person name="Imamovic A."/>
            <person name="Ireland A."/>
            <person name="Larimer J."/>
            <person name="McCowan C."/>
            <person name="Murphy C."/>
            <person name="Pearson M."/>
            <person name="Poon T.W."/>
            <person name="Priest M."/>
            <person name="Roberts A."/>
            <person name="Saif S."/>
            <person name="Shea T."/>
            <person name="Sykes S."/>
            <person name="Wortman J."/>
            <person name="Nusbaum C."/>
            <person name="Birren B."/>
        </authorList>
    </citation>
    <scope>NUCLEOTIDE SEQUENCE [LARGE SCALE GENOMIC DNA]</scope>
    <source>
        <strain evidence="2">APO3</strain>
    </source>
</reference>
<dbReference type="EMBL" id="KI913163">
    <property type="protein sequence ID" value="ETV70830.1"/>
    <property type="molecule type" value="Genomic_DNA"/>
</dbReference>
<dbReference type="EMBL" id="KI913163">
    <property type="protein sequence ID" value="ETV70829.1"/>
    <property type="molecule type" value="Genomic_DNA"/>
</dbReference>
<accession>W4FTI9</accession>
<evidence type="ECO:0000256" key="1">
    <source>
        <dbReference type="SAM" id="MobiDB-lite"/>
    </source>
</evidence>
<organism evidence="2">
    <name type="scientific">Aphanomyces astaci</name>
    <name type="common">Crayfish plague agent</name>
    <dbReference type="NCBI Taxonomy" id="112090"/>
    <lineage>
        <taxon>Eukaryota</taxon>
        <taxon>Sar</taxon>
        <taxon>Stramenopiles</taxon>
        <taxon>Oomycota</taxon>
        <taxon>Saprolegniomycetes</taxon>
        <taxon>Saprolegniales</taxon>
        <taxon>Verrucalvaceae</taxon>
        <taxon>Aphanomyces</taxon>
    </lineage>
</organism>
<name>W4FTI9_APHAT</name>
<dbReference type="AlphaFoldDB" id="W4FTI9"/>
<evidence type="ECO:0000313" key="2">
    <source>
        <dbReference type="EMBL" id="ETV70830.1"/>
    </source>
</evidence>
<dbReference type="RefSeq" id="XP_009839491.1">
    <property type="nucleotide sequence ID" value="XM_009841189.1"/>
</dbReference>
<sequence length="142" mass="15914">MVSKYLYKYVLSNPISIFIYSSIPMLVNTIDPAGTRPSCQVDYRPSPERVHWQPSVVETRRTSERFPSSAERSRTSGGRDPSQRTPFMISDNAVNVFGTRKGLPWEDPINLSGIVWAVMVKGFVLRLASLSIEAIVVVLVKV</sequence>
<dbReference type="VEuPathDB" id="FungiDB:H257_13617"/>
<proteinExistence type="predicted"/>
<protein>
    <submittedName>
        <fullName evidence="2">Uncharacterized protein</fullName>
    </submittedName>
</protein>
<gene>
    <name evidence="2" type="ORF">H257_13617</name>
</gene>
<dbReference type="RefSeq" id="XP_009839492.1">
    <property type="nucleotide sequence ID" value="XM_009841190.1"/>
</dbReference>